<sequence length="117" mass="13034">MLTGRSRISGFPKSVLYFCILSLYVTHLSCSTTFTSQTNIHIGAFLPLSRNISQGSIGRGVVPAIKLAARHINSSPLILKDYRLVVQFYDTMCDAAVGMKAFFDMLHQKPHKLNFLV</sequence>
<protein>
    <submittedName>
        <fullName evidence="11">Gamma-aminobutyric acid type B receptor like protein</fullName>
    </submittedName>
</protein>
<keyword evidence="4" id="KW-0297">G-protein coupled receptor</keyword>
<evidence type="ECO:0000256" key="8">
    <source>
        <dbReference type="ARBA" id="ARBA00023224"/>
    </source>
</evidence>
<dbReference type="Gene3D" id="3.40.50.2300">
    <property type="match status" value="1"/>
</dbReference>
<organism evidence="11 12">
    <name type="scientific">Argiope bruennichi</name>
    <name type="common">Wasp spider</name>
    <name type="synonym">Aranea bruennichi</name>
    <dbReference type="NCBI Taxonomy" id="94029"/>
    <lineage>
        <taxon>Eukaryota</taxon>
        <taxon>Metazoa</taxon>
        <taxon>Ecdysozoa</taxon>
        <taxon>Arthropoda</taxon>
        <taxon>Chelicerata</taxon>
        <taxon>Arachnida</taxon>
        <taxon>Araneae</taxon>
        <taxon>Araneomorphae</taxon>
        <taxon>Entelegynae</taxon>
        <taxon>Araneoidea</taxon>
        <taxon>Araneidae</taxon>
        <taxon>Argiope</taxon>
    </lineage>
</organism>
<evidence type="ECO:0000256" key="9">
    <source>
        <dbReference type="SAM" id="SignalP"/>
    </source>
</evidence>
<dbReference type="GO" id="GO:0007214">
    <property type="term" value="P:gamma-aminobutyric acid signaling pathway"/>
    <property type="evidence" value="ECO:0007669"/>
    <property type="project" value="TreeGrafter"/>
</dbReference>
<feature type="signal peptide" evidence="9">
    <location>
        <begin position="1"/>
        <end position="30"/>
    </location>
</feature>
<keyword evidence="2" id="KW-0812">Transmembrane</keyword>
<dbReference type="Pfam" id="PF01094">
    <property type="entry name" value="ANF_receptor"/>
    <property type="match status" value="1"/>
</dbReference>
<dbReference type="PANTHER" id="PTHR10519">
    <property type="entry name" value="GABA-B RECEPTOR"/>
    <property type="match status" value="1"/>
</dbReference>
<evidence type="ECO:0000256" key="4">
    <source>
        <dbReference type="ARBA" id="ARBA00023040"/>
    </source>
</evidence>
<dbReference type="EMBL" id="JABXBU010002230">
    <property type="protein sequence ID" value="KAF8768152.1"/>
    <property type="molecule type" value="Genomic_DNA"/>
</dbReference>
<reference evidence="11" key="2">
    <citation type="submission" date="2020-06" db="EMBL/GenBank/DDBJ databases">
        <authorList>
            <person name="Sheffer M."/>
        </authorList>
    </citation>
    <scope>NUCLEOTIDE SEQUENCE</scope>
</reference>
<evidence type="ECO:0000256" key="2">
    <source>
        <dbReference type="ARBA" id="ARBA00022692"/>
    </source>
</evidence>
<dbReference type="InterPro" id="IPR001828">
    <property type="entry name" value="ANF_lig-bd_rcpt"/>
</dbReference>
<accession>A0A8T0EBD2</accession>
<dbReference type="GO" id="GO:0038039">
    <property type="term" value="C:G protein-coupled receptor heterodimeric complex"/>
    <property type="evidence" value="ECO:0007669"/>
    <property type="project" value="TreeGrafter"/>
</dbReference>
<evidence type="ECO:0000256" key="1">
    <source>
        <dbReference type="ARBA" id="ARBA00004370"/>
    </source>
</evidence>
<dbReference type="InterPro" id="IPR002455">
    <property type="entry name" value="GPCR3_GABA-B"/>
</dbReference>
<keyword evidence="12" id="KW-1185">Reference proteome</keyword>
<name>A0A8T0EBD2_ARGBR</name>
<keyword evidence="7" id="KW-0325">Glycoprotein</keyword>
<dbReference type="Proteomes" id="UP000807504">
    <property type="component" value="Unassembled WGS sequence"/>
</dbReference>
<keyword evidence="8" id="KW-0807">Transducer</keyword>
<evidence type="ECO:0000256" key="7">
    <source>
        <dbReference type="ARBA" id="ARBA00023180"/>
    </source>
</evidence>
<evidence type="ECO:0000259" key="10">
    <source>
        <dbReference type="Pfam" id="PF01094"/>
    </source>
</evidence>
<reference evidence="11" key="1">
    <citation type="journal article" date="2020" name="bioRxiv">
        <title>Chromosome-level reference genome of the European wasp spider Argiope bruennichi: a resource for studies on range expansion and evolutionary adaptation.</title>
        <authorList>
            <person name="Sheffer M.M."/>
            <person name="Hoppe A."/>
            <person name="Krehenwinkel H."/>
            <person name="Uhl G."/>
            <person name="Kuss A.W."/>
            <person name="Jensen L."/>
            <person name="Jensen C."/>
            <person name="Gillespie R.G."/>
            <person name="Hoff K.J."/>
            <person name="Prost S."/>
        </authorList>
    </citation>
    <scope>NUCLEOTIDE SEQUENCE</scope>
</reference>
<proteinExistence type="predicted"/>
<dbReference type="AlphaFoldDB" id="A0A8T0EBD2"/>
<feature type="domain" description="Receptor ligand binding region" evidence="10">
    <location>
        <begin position="63"/>
        <end position="108"/>
    </location>
</feature>
<keyword evidence="3" id="KW-1133">Transmembrane helix</keyword>
<dbReference type="SUPFAM" id="SSF53822">
    <property type="entry name" value="Periplasmic binding protein-like I"/>
    <property type="match status" value="1"/>
</dbReference>
<evidence type="ECO:0000256" key="6">
    <source>
        <dbReference type="ARBA" id="ARBA00023170"/>
    </source>
</evidence>
<dbReference type="PANTHER" id="PTHR10519:SF74">
    <property type="entry name" value="GAMMA-AMINOBUTYRIC ACID TYPE B RECEPTOR SUBUNIT 2"/>
    <property type="match status" value="1"/>
</dbReference>
<evidence type="ECO:0000256" key="3">
    <source>
        <dbReference type="ARBA" id="ARBA00022989"/>
    </source>
</evidence>
<comment type="subcellular location">
    <subcellularLocation>
        <location evidence="1">Membrane</location>
    </subcellularLocation>
</comment>
<evidence type="ECO:0000313" key="11">
    <source>
        <dbReference type="EMBL" id="KAF8768152.1"/>
    </source>
</evidence>
<comment type="caution">
    <text evidence="11">The sequence shown here is derived from an EMBL/GenBank/DDBJ whole genome shotgun (WGS) entry which is preliminary data.</text>
</comment>
<keyword evidence="6 11" id="KW-0675">Receptor</keyword>
<feature type="chain" id="PRO_5035927957" evidence="9">
    <location>
        <begin position="31"/>
        <end position="117"/>
    </location>
</feature>
<dbReference type="GO" id="GO:0004965">
    <property type="term" value="F:G protein-coupled GABA receptor activity"/>
    <property type="evidence" value="ECO:0007669"/>
    <property type="project" value="InterPro"/>
</dbReference>
<keyword evidence="5" id="KW-0472">Membrane</keyword>
<dbReference type="InterPro" id="IPR028082">
    <property type="entry name" value="Peripla_BP_I"/>
</dbReference>
<keyword evidence="9" id="KW-0732">Signal</keyword>
<evidence type="ECO:0000256" key="5">
    <source>
        <dbReference type="ARBA" id="ARBA00023136"/>
    </source>
</evidence>
<evidence type="ECO:0000313" key="12">
    <source>
        <dbReference type="Proteomes" id="UP000807504"/>
    </source>
</evidence>
<gene>
    <name evidence="11" type="ORF">HNY73_021001</name>
</gene>